<dbReference type="SUPFAM" id="SSF48008">
    <property type="entry name" value="GntR ligand-binding domain-like"/>
    <property type="match status" value="1"/>
</dbReference>
<evidence type="ECO:0000256" key="1">
    <source>
        <dbReference type="ARBA" id="ARBA00023015"/>
    </source>
</evidence>
<comment type="caution">
    <text evidence="5">The sequence shown here is derived from an EMBL/GenBank/DDBJ whole genome shotgun (WGS) entry which is preliminary data.</text>
</comment>
<dbReference type="SMART" id="SM00345">
    <property type="entry name" value="HTH_GNTR"/>
    <property type="match status" value="1"/>
</dbReference>
<dbReference type="PANTHER" id="PTHR43537:SF24">
    <property type="entry name" value="GLUCONATE OPERON TRANSCRIPTIONAL REPRESSOR"/>
    <property type="match status" value="1"/>
</dbReference>
<dbReference type="Proteomes" id="UP001251374">
    <property type="component" value="Unassembled WGS sequence"/>
</dbReference>
<dbReference type="CDD" id="cd07377">
    <property type="entry name" value="WHTH_GntR"/>
    <property type="match status" value="1"/>
</dbReference>
<keyword evidence="3" id="KW-0804">Transcription</keyword>
<feature type="domain" description="HTH gntR-type" evidence="4">
    <location>
        <begin position="3"/>
        <end position="70"/>
    </location>
</feature>
<dbReference type="InterPro" id="IPR000524">
    <property type="entry name" value="Tscrpt_reg_HTH_GntR"/>
</dbReference>
<reference evidence="5 6" key="1">
    <citation type="submission" date="2023-04" db="EMBL/GenBank/DDBJ databases">
        <title>A long-awaited taxogenomic arrangement of the family Halomonadaceae.</title>
        <authorList>
            <person name="De La Haba R."/>
            <person name="Chuvochina M."/>
            <person name="Wittouck S."/>
            <person name="Arahal D.R."/>
            <person name="Sanchez-Porro C."/>
            <person name="Hugenholtz P."/>
            <person name="Ventosa A."/>
        </authorList>
    </citation>
    <scope>NUCLEOTIDE SEQUENCE [LARGE SCALE GENOMIC DNA]</scope>
    <source>
        <strain evidence="5 6">DSM 26770</strain>
    </source>
</reference>
<dbReference type="EMBL" id="JARWAM010000028">
    <property type="protein sequence ID" value="MDR5907756.1"/>
    <property type="molecule type" value="Genomic_DNA"/>
</dbReference>
<keyword evidence="2" id="KW-0238">DNA-binding</keyword>
<dbReference type="InterPro" id="IPR036388">
    <property type="entry name" value="WH-like_DNA-bd_sf"/>
</dbReference>
<evidence type="ECO:0000259" key="4">
    <source>
        <dbReference type="PROSITE" id="PS50949"/>
    </source>
</evidence>
<protein>
    <submittedName>
        <fullName evidence="5">GntR family transcriptional regulator</fullName>
    </submittedName>
</protein>
<name>A0ABU1HJV0_9GAMM</name>
<organism evidence="5 6">
    <name type="scientific">Franzmannia qiaohouensis</name>
    <dbReference type="NCBI Taxonomy" id="1329370"/>
    <lineage>
        <taxon>Bacteria</taxon>
        <taxon>Pseudomonadati</taxon>
        <taxon>Pseudomonadota</taxon>
        <taxon>Gammaproteobacteria</taxon>
        <taxon>Oceanospirillales</taxon>
        <taxon>Halomonadaceae</taxon>
        <taxon>Franzmannia</taxon>
    </lineage>
</organism>
<keyword evidence="6" id="KW-1185">Reference proteome</keyword>
<dbReference type="InterPro" id="IPR036390">
    <property type="entry name" value="WH_DNA-bd_sf"/>
</dbReference>
<keyword evidence="1" id="KW-0805">Transcription regulation</keyword>
<accession>A0ABU1HJV0</accession>
<dbReference type="Gene3D" id="1.10.10.10">
    <property type="entry name" value="Winged helix-like DNA-binding domain superfamily/Winged helix DNA-binding domain"/>
    <property type="match status" value="1"/>
</dbReference>
<gene>
    <name evidence="5" type="ORF">QC821_20995</name>
</gene>
<dbReference type="InterPro" id="IPR011711">
    <property type="entry name" value="GntR_C"/>
</dbReference>
<dbReference type="Pfam" id="PF00392">
    <property type="entry name" value="GntR"/>
    <property type="match status" value="1"/>
</dbReference>
<dbReference type="SMART" id="SM00895">
    <property type="entry name" value="FCD"/>
    <property type="match status" value="1"/>
</dbReference>
<dbReference type="SUPFAM" id="SSF46785">
    <property type="entry name" value="Winged helix' DNA-binding domain"/>
    <property type="match status" value="1"/>
</dbReference>
<evidence type="ECO:0000256" key="3">
    <source>
        <dbReference type="ARBA" id="ARBA00023163"/>
    </source>
</evidence>
<evidence type="ECO:0000313" key="6">
    <source>
        <dbReference type="Proteomes" id="UP001251374"/>
    </source>
</evidence>
<dbReference type="PROSITE" id="PS50949">
    <property type="entry name" value="HTH_GNTR"/>
    <property type="match status" value="1"/>
</dbReference>
<evidence type="ECO:0000256" key="2">
    <source>
        <dbReference type="ARBA" id="ARBA00023125"/>
    </source>
</evidence>
<proteinExistence type="predicted"/>
<dbReference type="PANTHER" id="PTHR43537">
    <property type="entry name" value="TRANSCRIPTIONAL REGULATOR, GNTR FAMILY"/>
    <property type="match status" value="1"/>
</dbReference>
<evidence type="ECO:0000313" key="5">
    <source>
        <dbReference type="EMBL" id="MDR5907756.1"/>
    </source>
</evidence>
<sequence length="219" mass="24878">MASSFSEKAYNTLRDRIISGELRASTPLDIHRIATELEMSVSPVRDAIKKLESDELVVIIPRSGTYVRDFTIEDLIRGYELVEALDGMAGYLVAERVSENEVDGGELEAKLISLVDEMEQNLEREQVRKWAELDALFHQTIFDMSGNLLIANSYHSVRSRMKLVLSFISPIHVDRENSVREHRLIIAALTSGNCEEARRLCQNHRNLVRQILKSLIGQV</sequence>
<dbReference type="RefSeq" id="WP_309725358.1">
    <property type="nucleotide sequence ID" value="NZ_JARWAM010000028.1"/>
</dbReference>
<dbReference type="Gene3D" id="1.20.120.530">
    <property type="entry name" value="GntR ligand-binding domain-like"/>
    <property type="match status" value="1"/>
</dbReference>
<dbReference type="Pfam" id="PF07729">
    <property type="entry name" value="FCD"/>
    <property type="match status" value="1"/>
</dbReference>
<dbReference type="InterPro" id="IPR008920">
    <property type="entry name" value="TF_FadR/GntR_C"/>
</dbReference>